<evidence type="ECO:0000256" key="1">
    <source>
        <dbReference type="ARBA" id="ARBA00004196"/>
    </source>
</evidence>
<evidence type="ECO:0000256" key="5">
    <source>
        <dbReference type="SAM" id="Coils"/>
    </source>
</evidence>
<comment type="subcellular location">
    <subcellularLocation>
        <location evidence="1">Cell envelope</location>
    </subcellularLocation>
</comment>
<keyword evidence="3" id="KW-0813">Transport</keyword>
<keyword evidence="5" id="KW-0175">Coiled coil</keyword>
<name>A0A8K2A1U0_9CYAN</name>
<comment type="caution">
    <text evidence="7">The sequence shown here is derived from an EMBL/GenBank/DDBJ whole genome shotgun (WGS) entry which is preliminary data.</text>
</comment>
<evidence type="ECO:0000313" key="7">
    <source>
        <dbReference type="EMBL" id="NCJ08278.1"/>
    </source>
</evidence>
<dbReference type="SUPFAM" id="SSF53807">
    <property type="entry name" value="Helical backbone' metal receptor"/>
    <property type="match status" value="1"/>
</dbReference>
<dbReference type="InterPro" id="IPR051313">
    <property type="entry name" value="Bact_iron-sidero_bind"/>
</dbReference>
<dbReference type="CDD" id="cd01146">
    <property type="entry name" value="FhuD"/>
    <property type="match status" value="1"/>
</dbReference>
<feature type="coiled-coil region" evidence="5">
    <location>
        <begin position="162"/>
        <end position="189"/>
    </location>
</feature>
<dbReference type="AlphaFoldDB" id="A0A8K2A1U0"/>
<dbReference type="RefSeq" id="WP_161826752.1">
    <property type="nucleotide sequence ID" value="NZ_WVIC01000046.1"/>
</dbReference>
<feature type="domain" description="Fe/B12 periplasmic-binding" evidence="6">
    <location>
        <begin position="52"/>
        <end position="316"/>
    </location>
</feature>
<dbReference type="EMBL" id="WVIC01000046">
    <property type="protein sequence ID" value="NCJ08278.1"/>
    <property type="molecule type" value="Genomic_DNA"/>
</dbReference>
<dbReference type="Gene3D" id="3.40.50.1980">
    <property type="entry name" value="Nitrogenase molybdenum iron protein domain"/>
    <property type="match status" value="2"/>
</dbReference>
<evidence type="ECO:0000259" key="6">
    <source>
        <dbReference type="PROSITE" id="PS50983"/>
    </source>
</evidence>
<organism evidence="7 8">
    <name type="scientific">Petrachloros mirabilis ULC683</name>
    <dbReference type="NCBI Taxonomy" id="2781853"/>
    <lineage>
        <taxon>Bacteria</taxon>
        <taxon>Bacillati</taxon>
        <taxon>Cyanobacteriota</taxon>
        <taxon>Cyanophyceae</taxon>
        <taxon>Synechococcales</taxon>
        <taxon>Petrachlorosaceae</taxon>
        <taxon>Petrachloros</taxon>
        <taxon>Petrachloros mirabilis</taxon>
    </lineage>
</organism>
<evidence type="ECO:0000256" key="4">
    <source>
        <dbReference type="ARBA" id="ARBA00022729"/>
    </source>
</evidence>
<accession>A0A8K2A1U0</accession>
<dbReference type="Pfam" id="PF01497">
    <property type="entry name" value="Peripla_BP_2"/>
    <property type="match status" value="1"/>
</dbReference>
<evidence type="ECO:0000256" key="3">
    <source>
        <dbReference type="ARBA" id="ARBA00022448"/>
    </source>
</evidence>
<sequence length="336" mass="37746">MALSSLISLTSCNSSNLQKTDPATEAVITSSDCRVIQHRLGTVCIPRQPKRIITLDVPAILDSLVALDIKPVGSAVDHFGNGETWSRERYFPAVLPELVAGIESVGAEGTPSIEKILELQPDLILLANQSEQIYKQLSAIAPTVLIDVWKDNIPARENFRYIAQLVGQEERAEDVLDQYEKRIEDFRKQLGDRLINSEISVISHYGGLFLLSPFYATYFEVFQDIGLLIKPLFLTQENWSPISVEVMERYDADILFIIEDADRSANFISQNPLILSLESVKNGRAYIVNRKIWDFHGPIGMNLFLDELSKYLLEGKQDPYFQRSAITPLIDCPSAA</sequence>
<keyword evidence="8" id="KW-1185">Reference proteome</keyword>
<evidence type="ECO:0000256" key="2">
    <source>
        <dbReference type="ARBA" id="ARBA00008814"/>
    </source>
</evidence>
<dbReference type="GO" id="GO:0030288">
    <property type="term" value="C:outer membrane-bounded periplasmic space"/>
    <property type="evidence" value="ECO:0007669"/>
    <property type="project" value="TreeGrafter"/>
</dbReference>
<proteinExistence type="inferred from homology"/>
<dbReference type="InterPro" id="IPR002491">
    <property type="entry name" value="ABC_transptr_periplasmic_BD"/>
</dbReference>
<comment type="similarity">
    <text evidence="2">Belongs to the bacterial solute-binding protein 8 family.</text>
</comment>
<dbReference type="PANTHER" id="PTHR30532">
    <property type="entry name" value="IRON III DICITRATE-BINDING PERIPLASMIC PROTEIN"/>
    <property type="match status" value="1"/>
</dbReference>
<dbReference type="PANTHER" id="PTHR30532:SF1">
    <property type="entry name" value="IRON(3+)-HYDROXAMATE-BINDING PROTEIN FHUD"/>
    <property type="match status" value="1"/>
</dbReference>
<gene>
    <name evidence="7" type="ORF">GS597_17550</name>
</gene>
<reference evidence="7" key="1">
    <citation type="submission" date="2019-12" db="EMBL/GenBank/DDBJ databases">
        <title>High-Quality draft genome sequences of three cyanobacteria isolated from the limestone walls of the Old Cathedral of Coimbra.</title>
        <authorList>
            <person name="Tiago I."/>
            <person name="Soares F."/>
            <person name="Portugal A."/>
        </authorList>
    </citation>
    <scope>NUCLEOTIDE SEQUENCE [LARGE SCALE GENOMIC DNA]</scope>
    <source>
        <strain evidence="7">C</strain>
    </source>
</reference>
<evidence type="ECO:0000313" key="8">
    <source>
        <dbReference type="Proteomes" id="UP000607397"/>
    </source>
</evidence>
<dbReference type="PROSITE" id="PS50983">
    <property type="entry name" value="FE_B12_PBP"/>
    <property type="match status" value="1"/>
</dbReference>
<keyword evidence="4" id="KW-0732">Signal</keyword>
<protein>
    <submittedName>
        <fullName evidence="7">ABC transporter substrate-binding protein</fullName>
    </submittedName>
</protein>
<dbReference type="GO" id="GO:1901678">
    <property type="term" value="P:iron coordination entity transport"/>
    <property type="evidence" value="ECO:0007669"/>
    <property type="project" value="UniProtKB-ARBA"/>
</dbReference>
<dbReference type="Proteomes" id="UP000607397">
    <property type="component" value="Unassembled WGS sequence"/>
</dbReference>